<gene>
    <name evidence="2" type="ORF">LZC94_33985</name>
</gene>
<protein>
    <submittedName>
        <fullName evidence="2">Uncharacterized protein</fullName>
    </submittedName>
</protein>
<reference evidence="2 3" key="1">
    <citation type="submission" date="2021-12" db="EMBL/GenBank/DDBJ databases">
        <title>Discovery of the Pendulisporaceae a myxobacterial family with distinct sporulation behavior and unique specialized metabolism.</title>
        <authorList>
            <person name="Garcia R."/>
            <person name="Popoff A."/>
            <person name="Bader C.D."/>
            <person name="Loehr J."/>
            <person name="Walesch S."/>
            <person name="Walt C."/>
            <person name="Boldt J."/>
            <person name="Bunk B."/>
            <person name="Haeckl F.J.F.P.J."/>
            <person name="Gunesch A.P."/>
            <person name="Birkelbach J."/>
            <person name="Nuebel U."/>
            <person name="Pietschmann T."/>
            <person name="Bach T."/>
            <person name="Mueller R."/>
        </authorList>
    </citation>
    <scope>NUCLEOTIDE SEQUENCE [LARGE SCALE GENOMIC DNA]</scope>
    <source>
        <strain evidence="2 3">MSr11954</strain>
    </source>
</reference>
<proteinExistence type="predicted"/>
<accession>A0ABZ2LRA4</accession>
<feature type="compositionally biased region" description="Basic and acidic residues" evidence="1">
    <location>
        <begin position="57"/>
        <end position="75"/>
    </location>
</feature>
<keyword evidence="3" id="KW-1185">Reference proteome</keyword>
<feature type="compositionally biased region" description="Pro residues" evidence="1">
    <location>
        <begin position="76"/>
        <end position="88"/>
    </location>
</feature>
<evidence type="ECO:0000313" key="2">
    <source>
        <dbReference type="EMBL" id="WXB12850.1"/>
    </source>
</evidence>
<name>A0ABZ2LRA4_9BACT</name>
<evidence type="ECO:0000256" key="1">
    <source>
        <dbReference type="SAM" id="MobiDB-lite"/>
    </source>
</evidence>
<evidence type="ECO:0000313" key="3">
    <source>
        <dbReference type="Proteomes" id="UP001370348"/>
    </source>
</evidence>
<dbReference type="Proteomes" id="UP001370348">
    <property type="component" value="Chromosome"/>
</dbReference>
<sequence length="104" mass="11435">MTTRAINVANGVNLPSGYKKVGNAILRERDGRACLVDFDHHVQESVSQATIDAMMDAERSGSVDERTREYDRDVDPTPPGVPPAPPTEPSIKDEDKTLDPYPLE</sequence>
<organism evidence="2 3">
    <name type="scientific">Pendulispora albinea</name>
    <dbReference type="NCBI Taxonomy" id="2741071"/>
    <lineage>
        <taxon>Bacteria</taxon>
        <taxon>Pseudomonadati</taxon>
        <taxon>Myxococcota</taxon>
        <taxon>Myxococcia</taxon>
        <taxon>Myxococcales</taxon>
        <taxon>Sorangiineae</taxon>
        <taxon>Pendulisporaceae</taxon>
        <taxon>Pendulispora</taxon>
    </lineage>
</organism>
<dbReference type="EMBL" id="CP089984">
    <property type="protein sequence ID" value="WXB12850.1"/>
    <property type="molecule type" value="Genomic_DNA"/>
</dbReference>
<feature type="region of interest" description="Disordered" evidence="1">
    <location>
        <begin position="57"/>
        <end position="104"/>
    </location>
</feature>
<dbReference type="RefSeq" id="WP_394822469.1">
    <property type="nucleotide sequence ID" value="NZ_CP089984.1"/>
</dbReference>